<keyword evidence="2" id="KW-1133">Transmembrane helix</keyword>
<dbReference type="EMBL" id="JACVVK020000141">
    <property type="protein sequence ID" value="KAK7489177.1"/>
    <property type="molecule type" value="Genomic_DNA"/>
</dbReference>
<feature type="region of interest" description="Disordered" evidence="1">
    <location>
        <begin position="152"/>
        <end position="226"/>
    </location>
</feature>
<feature type="non-terminal residue" evidence="3">
    <location>
        <position position="1"/>
    </location>
</feature>
<name>A0ABD0KQM8_9CAEN</name>
<evidence type="ECO:0008006" key="5">
    <source>
        <dbReference type="Google" id="ProtNLM"/>
    </source>
</evidence>
<feature type="transmembrane region" description="Helical" evidence="2">
    <location>
        <begin position="6"/>
        <end position="28"/>
    </location>
</feature>
<keyword evidence="2" id="KW-0812">Transmembrane</keyword>
<keyword evidence="4" id="KW-1185">Reference proteome</keyword>
<reference evidence="3 4" key="1">
    <citation type="journal article" date="2023" name="Sci. Data">
        <title>Genome assembly of the Korean intertidal mud-creeper Batillaria attramentaria.</title>
        <authorList>
            <person name="Patra A.K."/>
            <person name="Ho P.T."/>
            <person name="Jun S."/>
            <person name="Lee S.J."/>
            <person name="Kim Y."/>
            <person name="Won Y.J."/>
        </authorList>
    </citation>
    <scope>NUCLEOTIDE SEQUENCE [LARGE SCALE GENOMIC DNA]</scope>
    <source>
        <strain evidence="3">Wonlab-2016</strain>
    </source>
</reference>
<dbReference type="AlphaFoldDB" id="A0ABD0KQM8"/>
<dbReference type="Proteomes" id="UP001519460">
    <property type="component" value="Unassembled WGS sequence"/>
</dbReference>
<keyword evidence="2" id="KW-0472">Membrane</keyword>
<protein>
    <recommendedName>
        <fullName evidence="5">Tetraspanin</fullName>
    </recommendedName>
</protein>
<sequence length="226" mass="24952">EFKIAQVSEMLSLCLVFCSFGGAGILAFRKYSSVTGAMFLAALSTLGAVGQILMVVFSFITLILSGTDPCEPNMRNCQYTDNLVWRNLPFDDQRYRINQHTTPMLAANWGLYIAIIGAALSVGGCVLLWIEGLMVCRTVDKIRYRQLREKRDVHENERPPTDFIYSPPARSGRGVTYSGQPINNPPMPQGGYRAPPQPMYRPPPSMSGESTQSGSTGGYVSRQVDL</sequence>
<feature type="transmembrane region" description="Helical" evidence="2">
    <location>
        <begin position="109"/>
        <end position="136"/>
    </location>
</feature>
<organism evidence="3 4">
    <name type="scientific">Batillaria attramentaria</name>
    <dbReference type="NCBI Taxonomy" id="370345"/>
    <lineage>
        <taxon>Eukaryota</taxon>
        <taxon>Metazoa</taxon>
        <taxon>Spiralia</taxon>
        <taxon>Lophotrochozoa</taxon>
        <taxon>Mollusca</taxon>
        <taxon>Gastropoda</taxon>
        <taxon>Caenogastropoda</taxon>
        <taxon>Sorbeoconcha</taxon>
        <taxon>Cerithioidea</taxon>
        <taxon>Batillariidae</taxon>
        <taxon>Batillaria</taxon>
    </lineage>
</organism>
<accession>A0ABD0KQM8</accession>
<evidence type="ECO:0000313" key="3">
    <source>
        <dbReference type="EMBL" id="KAK7489177.1"/>
    </source>
</evidence>
<proteinExistence type="predicted"/>
<evidence type="ECO:0000256" key="2">
    <source>
        <dbReference type="SAM" id="Phobius"/>
    </source>
</evidence>
<feature type="compositionally biased region" description="Pro residues" evidence="1">
    <location>
        <begin position="195"/>
        <end position="205"/>
    </location>
</feature>
<evidence type="ECO:0000313" key="4">
    <source>
        <dbReference type="Proteomes" id="UP001519460"/>
    </source>
</evidence>
<evidence type="ECO:0000256" key="1">
    <source>
        <dbReference type="SAM" id="MobiDB-lite"/>
    </source>
</evidence>
<feature type="transmembrane region" description="Helical" evidence="2">
    <location>
        <begin position="40"/>
        <end position="64"/>
    </location>
</feature>
<comment type="caution">
    <text evidence="3">The sequence shown here is derived from an EMBL/GenBank/DDBJ whole genome shotgun (WGS) entry which is preliminary data.</text>
</comment>
<gene>
    <name evidence="3" type="ORF">BaRGS_00019555</name>
</gene>